<keyword evidence="7" id="KW-1185">Reference proteome</keyword>
<dbReference type="InterPro" id="IPR029760">
    <property type="entry name" value="GPX_CS"/>
</dbReference>
<dbReference type="PROSITE" id="PS00763">
    <property type="entry name" value="GLUTATHIONE_PEROXID_2"/>
    <property type="match status" value="1"/>
</dbReference>
<evidence type="ECO:0000256" key="2">
    <source>
        <dbReference type="ARBA" id="ARBA00022559"/>
    </source>
</evidence>
<comment type="similarity">
    <text evidence="1 4">Belongs to the glutathione peroxidase family.</text>
</comment>
<keyword evidence="2 4" id="KW-0575">Peroxidase</keyword>
<dbReference type="PANTHER" id="PTHR11592">
    <property type="entry name" value="GLUTATHIONE PEROXIDASE"/>
    <property type="match status" value="1"/>
</dbReference>
<keyword evidence="5" id="KW-0732">Signal</keyword>
<feature type="chain" id="PRO_5035865093" description="Glutathione peroxidase" evidence="5">
    <location>
        <begin position="22"/>
        <end position="188"/>
    </location>
</feature>
<dbReference type="PANTHER" id="PTHR11592:SF81">
    <property type="entry name" value="GLUTATHIONE PEROXIDASE"/>
    <property type="match status" value="1"/>
</dbReference>
<dbReference type="PROSITE" id="PS51355">
    <property type="entry name" value="GLUTATHIONE_PEROXID_3"/>
    <property type="match status" value="1"/>
</dbReference>
<keyword evidence="3 4" id="KW-0560">Oxidoreductase</keyword>
<dbReference type="GO" id="GO:0006979">
    <property type="term" value="P:response to oxidative stress"/>
    <property type="evidence" value="ECO:0007669"/>
    <property type="project" value="InterPro"/>
</dbReference>
<dbReference type="Proteomes" id="UP000749559">
    <property type="component" value="Unassembled WGS sequence"/>
</dbReference>
<comment type="caution">
    <text evidence="6">The sequence shown here is derived from an EMBL/GenBank/DDBJ whole genome shotgun (WGS) entry which is preliminary data.</text>
</comment>
<dbReference type="EMBL" id="CAIIXF020000009">
    <property type="protein sequence ID" value="CAH1793947.1"/>
    <property type="molecule type" value="Genomic_DNA"/>
</dbReference>
<gene>
    <name evidence="6" type="ORF">OFUS_LOCUS18726</name>
</gene>
<evidence type="ECO:0000313" key="6">
    <source>
        <dbReference type="EMBL" id="CAH1793947.1"/>
    </source>
</evidence>
<feature type="signal peptide" evidence="5">
    <location>
        <begin position="1"/>
        <end position="21"/>
    </location>
</feature>
<organism evidence="6 7">
    <name type="scientific">Owenia fusiformis</name>
    <name type="common">Polychaete worm</name>
    <dbReference type="NCBI Taxonomy" id="6347"/>
    <lineage>
        <taxon>Eukaryota</taxon>
        <taxon>Metazoa</taxon>
        <taxon>Spiralia</taxon>
        <taxon>Lophotrochozoa</taxon>
        <taxon>Annelida</taxon>
        <taxon>Polychaeta</taxon>
        <taxon>Sedentaria</taxon>
        <taxon>Canalipalpata</taxon>
        <taxon>Sabellida</taxon>
        <taxon>Oweniida</taxon>
        <taxon>Oweniidae</taxon>
        <taxon>Owenia</taxon>
    </lineage>
</organism>
<dbReference type="SUPFAM" id="SSF52833">
    <property type="entry name" value="Thioredoxin-like"/>
    <property type="match status" value="1"/>
</dbReference>
<dbReference type="Pfam" id="PF00255">
    <property type="entry name" value="GSHPx"/>
    <property type="match status" value="1"/>
</dbReference>
<evidence type="ECO:0000256" key="1">
    <source>
        <dbReference type="ARBA" id="ARBA00006926"/>
    </source>
</evidence>
<dbReference type="AlphaFoldDB" id="A0A8S4PLJ6"/>
<evidence type="ECO:0000256" key="3">
    <source>
        <dbReference type="ARBA" id="ARBA00023002"/>
    </source>
</evidence>
<reference evidence="6" key="1">
    <citation type="submission" date="2022-03" db="EMBL/GenBank/DDBJ databases">
        <authorList>
            <person name="Martin C."/>
        </authorList>
    </citation>
    <scope>NUCLEOTIDE SEQUENCE</scope>
</reference>
<sequence>MTGLFASTLLLLCGFLAPGLAHEAKTACYHSRRNNASIYDYRVETLSKYFPDKDIQDYKDFALLAFPCNQFGMQEPGAGEEEILNGIRYVRPGNDFQPTFPVFAKINVNGEDEHELYTYLKRYCPAPDKFFRAKHRLYYDKQEVNDIRWNFEKFLIDKHGRPYMRYNPTTAPDSIRADIEQLLNQPDL</sequence>
<dbReference type="Gene3D" id="3.40.30.10">
    <property type="entry name" value="Glutaredoxin"/>
    <property type="match status" value="1"/>
</dbReference>
<dbReference type="OrthoDB" id="446890at2759"/>
<evidence type="ECO:0000313" key="7">
    <source>
        <dbReference type="Proteomes" id="UP000749559"/>
    </source>
</evidence>
<protein>
    <recommendedName>
        <fullName evidence="4">Glutathione peroxidase</fullName>
    </recommendedName>
</protein>
<accession>A0A8S4PLJ6</accession>
<dbReference type="InterPro" id="IPR000889">
    <property type="entry name" value="Glutathione_peroxidase"/>
</dbReference>
<dbReference type="InterPro" id="IPR036249">
    <property type="entry name" value="Thioredoxin-like_sf"/>
</dbReference>
<evidence type="ECO:0000256" key="5">
    <source>
        <dbReference type="SAM" id="SignalP"/>
    </source>
</evidence>
<evidence type="ECO:0000256" key="4">
    <source>
        <dbReference type="RuleBase" id="RU000499"/>
    </source>
</evidence>
<dbReference type="GO" id="GO:0004602">
    <property type="term" value="F:glutathione peroxidase activity"/>
    <property type="evidence" value="ECO:0007669"/>
    <property type="project" value="TreeGrafter"/>
</dbReference>
<name>A0A8S4PLJ6_OWEFU</name>
<dbReference type="PRINTS" id="PR01011">
    <property type="entry name" value="GLUTPROXDASE"/>
</dbReference>
<proteinExistence type="inferred from homology"/>